<proteinExistence type="predicted"/>
<gene>
    <name evidence="2" type="ORF">FA13DRAFT_1731905</name>
</gene>
<keyword evidence="3" id="KW-1185">Reference proteome</keyword>
<dbReference type="AlphaFoldDB" id="A0A4Y7TDY5"/>
<feature type="region of interest" description="Disordered" evidence="1">
    <location>
        <begin position="303"/>
        <end position="326"/>
    </location>
</feature>
<name>A0A4Y7TDY5_COPMI</name>
<evidence type="ECO:0000256" key="1">
    <source>
        <dbReference type="SAM" id="MobiDB-lite"/>
    </source>
</evidence>
<comment type="caution">
    <text evidence="2">The sequence shown here is derived from an EMBL/GenBank/DDBJ whole genome shotgun (WGS) entry which is preliminary data.</text>
</comment>
<evidence type="ECO:0000313" key="3">
    <source>
        <dbReference type="Proteomes" id="UP000298030"/>
    </source>
</evidence>
<feature type="compositionally biased region" description="Polar residues" evidence="1">
    <location>
        <begin position="121"/>
        <end position="130"/>
    </location>
</feature>
<protein>
    <submittedName>
        <fullName evidence="2">Uncharacterized protein</fullName>
    </submittedName>
</protein>
<dbReference type="OrthoDB" id="16851at2759"/>
<feature type="region of interest" description="Disordered" evidence="1">
    <location>
        <begin position="1"/>
        <end position="33"/>
    </location>
</feature>
<dbReference type="EMBL" id="QPFP01000016">
    <property type="protein sequence ID" value="TEB32158.1"/>
    <property type="molecule type" value="Genomic_DNA"/>
</dbReference>
<evidence type="ECO:0000313" key="2">
    <source>
        <dbReference type="EMBL" id="TEB32158.1"/>
    </source>
</evidence>
<dbReference type="Proteomes" id="UP000298030">
    <property type="component" value="Unassembled WGS sequence"/>
</dbReference>
<accession>A0A4Y7TDY5</accession>
<feature type="region of interest" description="Disordered" evidence="1">
    <location>
        <begin position="115"/>
        <end position="149"/>
    </location>
</feature>
<dbReference type="STRING" id="71717.A0A4Y7TDY5"/>
<sequence length="343" mass="37748">MASKQRETSGHGFSVVRSAAKKAKVDEQEDQQVSTTDVALDSLIDLSDVENQEQLQLSSVDYHLVVTRPGATTKVEFMEVEFYLQKEGFHEDPFTHGSEEQKVAGRWYFHRAPRRSEDSNRSLTSTTTWRGGSRKGLDLTIGSSDSEPAPTSLLRGGVLLRSIRVLGTKPKVVSGPSLLVDEVLSLSGAKEIGDLYNDRWNGDTSAFPSKDSGASPPSYSMYLIRKDAGSTKGASAIYNSPRIGLDLSHPGTTGPSIRPLHSRIRFLPRSYRYFREPHLLTANGRIQTFVGVLQHCATQLTESKRKSAKGEASSSKSPEEDFNDALKNPRLLSDICKTMGLKD</sequence>
<organism evidence="2 3">
    <name type="scientific">Coprinellus micaceus</name>
    <name type="common">Glistening ink-cap mushroom</name>
    <name type="synonym">Coprinus micaceus</name>
    <dbReference type="NCBI Taxonomy" id="71717"/>
    <lineage>
        <taxon>Eukaryota</taxon>
        <taxon>Fungi</taxon>
        <taxon>Dikarya</taxon>
        <taxon>Basidiomycota</taxon>
        <taxon>Agaricomycotina</taxon>
        <taxon>Agaricomycetes</taxon>
        <taxon>Agaricomycetidae</taxon>
        <taxon>Agaricales</taxon>
        <taxon>Agaricineae</taxon>
        <taxon>Psathyrellaceae</taxon>
        <taxon>Coprinellus</taxon>
    </lineage>
</organism>
<reference evidence="2 3" key="1">
    <citation type="journal article" date="2019" name="Nat. Ecol. Evol.">
        <title>Megaphylogeny resolves global patterns of mushroom evolution.</title>
        <authorList>
            <person name="Varga T."/>
            <person name="Krizsan K."/>
            <person name="Foldi C."/>
            <person name="Dima B."/>
            <person name="Sanchez-Garcia M."/>
            <person name="Sanchez-Ramirez S."/>
            <person name="Szollosi G.J."/>
            <person name="Szarkandi J.G."/>
            <person name="Papp V."/>
            <person name="Albert L."/>
            <person name="Andreopoulos W."/>
            <person name="Angelini C."/>
            <person name="Antonin V."/>
            <person name="Barry K.W."/>
            <person name="Bougher N.L."/>
            <person name="Buchanan P."/>
            <person name="Buyck B."/>
            <person name="Bense V."/>
            <person name="Catcheside P."/>
            <person name="Chovatia M."/>
            <person name="Cooper J."/>
            <person name="Damon W."/>
            <person name="Desjardin D."/>
            <person name="Finy P."/>
            <person name="Geml J."/>
            <person name="Haridas S."/>
            <person name="Hughes K."/>
            <person name="Justo A."/>
            <person name="Karasinski D."/>
            <person name="Kautmanova I."/>
            <person name="Kiss B."/>
            <person name="Kocsube S."/>
            <person name="Kotiranta H."/>
            <person name="LaButti K.M."/>
            <person name="Lechner B.E."/>
            <person name="Liimatainen K."/>
            <person name="Lipzen A."/>
            <person name="Lukacs Z."/>
            <person name="Mihaltcheva S."/>
            <person name="Morgado L.N."/>
            <person name="Niskanen T."/>
            <person name="Noordeloos M.E."/>
            <person name="Ohm R.A."/>
            <person name="Ortiz-Santana B."/>
            <person name="Ovrebo C."/>
            <person name="Racz N."/>
            <person name="Riley R."/>
            <person name="Savchenko A."/>
            <person name="Shiryaev A."/>
            <person name="Soop K."/>
            <person name="Spirin V."/>
            <person name="Szebenyi C."/>
            <person name="Tomsovsky M."/>
            <person name="Tulloss R.E."/>
            <person name="Uehling J."/>
            <person name="Grigoriev I.V."/>
            <person name="Vagvolgyi C."/>
            <person name="Papp T."/>
            <person name="Martin F.M."/>
            <person name="Miettinen O."/>
            <person name="Hibbett D.S."/>
            <person name="Nagy L.G."/>
        </authorList>
    </citation>
    <scope>NUCLEOTIDE SEQUENCE [LARGE SCALE GENOMIC DNA]</scope>
    <source>
        <strain evidence="2 3">FP101781</strain>
    </source>
</reference>